<keyword evidence="2" id="KW-1185">Reference proteome</keyword>
<proteinExistence type="predicted"/>
<dbReference type="RefSeq" id="WP_240951016.1">
    <property type="nucleotide sequence ID" value="NZ_JAAIIG010000003.1"/>
</dbReference>
<protein>
    <submittedName>
        <fullName evidence="1">Uncharacterized protein</fullName>
    </submittedName>
</protein>
<gene>
    <name evidence="1" type="ORF">G1C97_1084</name>
</gene>
<organism evidence="1 2">
    <name type="scientific">Bifidobacterium olomucense</name>
    <dbReference type="NCBI Taxonomy" id="2675324"/>
    <lineage>
        <taxon>Bacteria</taxon>
        <taxon>Bacillati</taxon>
        <taxon>Actinomycetota</taxon>
        <taxon>Actinomycetes</taxon>
        <taxon>Bifidobacteriales</taxon>
        <taxon>Bifidobacteriaceae</taxon>
        <taxon>Bifidobacterium</taxon>
    </lineage>
</organism>
<comment type="caution">
    <text evidence="1">The sequence shown here is derived from an EMBL/GenBank/DDBJ whole genome shotgun (WGS) entry which is preliminary data.</text>
</comment>
<evidence type="ECO:0000313" key="2">
    <source>
        <dbReference type="Proteomes" id="UP000543419"/>
    </source>
</evidence>
<accession>A0A7Y0EXB3</accession>
<dbReference type="EMBL" id="JAAIIG010000003">
    <property type="protein sequence ID" value="NMM98135.1"/>
    <property type="molecule type" value="Genomic_DNA"/>
</dbReference>
<evidence type="ECO:0000313" key="1">
    <source>
        <dbReference type="EMBL" id="NMM98135.1"/>
    </source>
</evidence>
<dbReference type="AlphaFoldDB" id="A0A7Y0EXB3"/>
<name>A0A7Y0EXB3_9BIFI</name>
<dbReference type="Proteomes" id="UP000543419">
    <property type="component" value="Unassembled WGS sequence"/>
</dbReference>
<sequence length="241" mass="27076">MNKTGFWVNADNTRVLWARDNGSDKRSELWELSEDFDSYSWDDVSREFREYGFAGYLAILSFQGWSCVPQPNGFTKNTSEMPKLPYPGGMLSGGTADEGAWHYMPSRMVDATCDSEAEFWPARWVCNKAECVDDIRDMPDHFEEPEPVTAEIPEIPPKINTKAVSYATLPDLMPAKDCPELQGLGKIRHFRNSAGRKVAYVASADGKCVVAYRARYERGSDKQLEASIKAFVSKLGFDLTA</sequence>
<reference evidence="1 2" key="1">
    <citation type="submission" date="2020-02" db="EMBL/GenBank/DDBJ databases">
        <title>Characterization of phylogenetic diversity of novel bifidobacterial species isolated in Czech ZOOs.</title>
        <authorList>
            <person name="Lugli G.A."/>
            <person name="Vera N.B."/>
            <person name="Ventura M."/>
        </authorList>
    </citation>
    <scope>NUCLEOTIDE SEQUENCE [LARGE SCALE GENOMIC DNA]</scope>
    <source>
        <strain evidence="1 2">DSM 109959</strain>
    </source>
</reference>